<reference evidence="3 4" key="1">
    <citation type="submission" date="2018-12" db="EMBL/GenBank/DDBJ databases">
        <title>Legionella sp,whole genome shotgun sequence.</title>
        <authorList>
            <person name="Wu H."/>
        </authorList>
    </citation>
    <scope>NUCLEOTIDE SEQUENCE [LARGE SCALE GENOMIC DNA]</scope>
    <source>
        <strain evidence="4">km714</strain>
    </source>
</reference>
<protein>
    <submittedName>
        <fullName evidence="3">FAD-binding oxidoreductase</fullName>
    </submittedName>
</protein>
<dbReference type="Gene3D" id="3.30.43.10">
    <property type="entry name" value="Uridine Diphospho-n-acetylenolpyruvylglucosamine Reductase, domain 2"/>
    <property type="match status" value="1"/>
</dbReference>
<dbReference type="GO" id="GO:0016899">
    <property type="term" value="F:oxidoreductase activity, acting on the CH-OH group of donors, oxygen as acceptor"/>
    <property type="evidence" value="ECO:0007669"/>
    <property type="project" value="InterPro"/>
</dbReference>
<evidence type="ECO:0000256" key="1">
    <source>
        <dbReference type="ARBA" id="ARBA00022827"/>
    </source>
</evidence>
<feature type="domain" description="FAD-binding PCMH-type" evidence="2">
    <location>
        <begin position="10"/>
        <end position="181"/>
    </location>
</feature>
<dbReference type="InterPro" id="IPR016170">
    <property type="entry name" value="Cytok_DH_C_sf"/>
</dbReference>
<dbReference type="Pfam" id="PF01565">
    <property type="entry name" value="FAD_binding_4"/>
    <property type="match status" value="1"/>
</dbReference>
<gene>
    <name evidence="3" type="ORF">EKM59_11300</name>
</gene>
<dbReference type="InterPro" id="IPR016167">
    <property type="entry name" value="FAD-bd_PCMH_sub1"/>
</dbReference>
<evidence type="ECO:0000313" key="3">
    <source>
        <dbReference type="EMBL" id="RUQ79211.1"/>
    </source>
</evidence>
<dbReference type="Proteomes" id="UP000288012">
    <property type="component" value="Unassembled WGS sequence"/>
</dbReference>
<dbReference type="InterPro" id="IPR036318">
    <property type="entry name" value="FAD-bd_PCMH-like_sf"/>
</dbReference>
<evidence type="ECO:0000313" key="4">
    <source>
        <dbReference type="Proteomes" id="UP000288012"/>
    </source>
</evidence>
<dbReference type="InterPro" id="IPR006094">
    <property type="entry name" value="Oxid_FAD_bind_N"/>
</dbReference>
<dbReference type="PANTHER" id="PTHR43762">
    <property type="entry name" value="L-GULONOLACTONE OXIDASE"/>
    <property type="match status" value="1"/>
</dbReference>
<proteinExistence type="predicted"/>
<dbReference type="EMBL" id="RZGR01000050">
    <property type="protein sequence ID" value="RUQ79211.1"/>
    <property type="molecule type" value="Genomic_DNA"/>
</dbReference>
<dbReference type="PANTHER" id="PTHR43762:SF1">
    <property type="entry name" value="D-ARABINONO-1,4-LACTONE OXIDASE"/>
    <property type="match status" value="1"/>
</dbReference>
<dbReference type="AlphaFoldDB" id="A0A433JGQ2"/>
<dbReference type="Gene3D" id="3.40.462.10">
    <property type="entry name" value="FAD-linked oxidases, C-terminal domain"/>
    <property type="match status" value="1"/>
</dbReference>
<dbReference type="GO" id="GO:0071949">
    <property type="term" value="F:FAD binding"/>
    <property type="evidence" value="ECO:0007669"/>
    <property type="project" value="InterPro"/>
</dbReference>
<dbReference type="InterPro" id="IPR016166">
    <property type="entry name" value="FAD-bd_PCMH"/>
</dbReference>
<accession>A0A433JGQ2</accession>
<dbReference type="InterPro" id="IPR010031">
    <property type="entry name" value="FAD_lactone_oxidase-like"/>
</dbReference>
<dbReference type="Gene3D" id="3.30.465.10">
    <property type="match status" value="1"/>
</dbReference>
<dbReference type="SUPFAM" id="SSF56176">
    <property type="entry name" value="FAD-binding/transporter-associated domain-like"/>
    <property type="match status" value="1"/>
</dbReference>
<dbReference type="OrthoDB" id="143770at2"/>
<comment type="caution">
    <text evidence="3">The sequence shown here is derived from an EMBL/GenBank/DDBJ whole genome shotgun (WGS) entry which is preliminary data.</text>
</comment>
<keyword evidence="4" id="KW-1185">Reference proteome</keyword>
<sequence length="432" mass="48911">MRSKIQTVSNFSRAITVTTPCFRPDEEKHLREIFVENIDKNILARGNGLSYSDCCILSHGIMIDARRLNHLLEFDEDSGIAVCQGAATFADLFLLSPDFIPPVLPGTLYATLAGGVAHDVHGKNNHIHGSLGRHIAWLELQTGKETFHCSADKNPDLFTATIAGLGLTGVIKRIGIRLQKNTRYVTQYTEKHMDWPGLLQRMQEEGIQHQYQVAWLDLMNEPRAVLSFADHVDCDAHAENILQETWAVPKFPVRLITSWGMKQFNRAYFYWSKSGSKVLPLWKFNNPLDCIKNWNYLYGKKGLLQFQAVFPGEQAIGALERLTQIIRQYKALPTLAVLKYFTRPGSGLLSFVKPGFTLAVDFVHNQQARQAIDAMNQAIVALGGSIYLAKDLFLTRQQFAEMYPWHQEFIEILNRYQSPMASDLSQRLGLTP</sequence>
<keyword evidence="1" id="KW-0274">FAD</keyword>
<keyword evidence="1" id="KW-0285">Flavoprotein</keyword>
<dbReference type="InterPro" id="IPR016169">
    <property type="entry name" value="FAD-bd_PCMH_sub2"/>
</dbReference>
<evidence type="ECO:0000259" key="2">
    <source>
        <dbReference type="PROSITE" id="PS51387"/>
    </source>
</evidence>
<dbReference type="PROSITE" id="PS51387">
    <property type="entry name" value="FAD_PCMH"/>
    <property type="match status" value="1"/>
</dbReference>
<organism evidence="3 4">
    <name type="scientific">Legionella septentrionalis</name>
    <dbReference type="NCBI Taxonomy" id="2498109"/>
    <lineage>
        <taxon>Bacteria</taxon>
        <taxon>Pseudomonadati</taxon>
        <taxon>Pseudomonadota</taxon>
        <taxon>Gammaproteobacteria</taxon>
        <taxon>Legionellales</taxon>
        <taxon>Legionellaceae</taxon>
        <taxon>Legionella</taxon>
    </lineage>
</organism>
<name>A0A433JGQ2_9GAMM</name>